<protein>
    <recommendedName>
        <fullName evidence="6">Pectate lyase</fullName>
    </recommendedName>
</protein>
<dbReference type="RefSeq" id="WP_091624525.1">
    <property type="nucleotide sequence ID" value="NZ_FNZN01000005.1"/>
</dbReference>
<gene>
    <name evidence="4" type="ORF">SAMN04488008_10514</name>
</gene>
<feature type="chain" id="PRO_5011502797" description="Pectate lyase" evidence="3">
    <location>
        <begin position="29"/>
        <end position="581"/>
    </location>
</feature>
<reference evidence="5" key="1">
    <citation type="submission" date="2016-10" db="EMBL/GenBank/DDBJ databases">
        <authorList>
            <person name="Varghese N."/>
            <person name="Submissions S."/>
        </authorList>
    </citation>
    <scope>NUCLEOTIDE SEQUENCE [LARGE SCALE GENOMIC DNA]</scope>
    <source>
        <strain evidence="5">DSM 16471</strain>
    </source>
</reference>
<organism evidence="4 5">
    <name type="scientific">Maribacter orientalis</name>
    <dbReference type="NCBI Taxonomy" id="228957"/>
    <lineage>
        <taxon>Bacteria</taxon>
        <taxon>Pseudomonadati</taxon>
        <taxon>Bacteroidota</taxon>
        <taxon>Flavobacteriia</taxon>
        <taxon>Flavobacteriales</taxon>
        <taxon>Flavobacteriaceae</taxon>
        <taxon>Maribacter</taxon>
    </lineage>
</organism>
<dbReference type="Proteomes" id="UP000198990">
    <property type="component" value="Unassembled WGS sequence"/>
</dbReference>
<dbReference type="PANTHER" id="PTHR42970:SF1">
    <property type="entry name" value="PECTATE LYASE C-RELATED"/>
    <property type="match status" value="1"/>
</dbReference>
<keyword evidence="5" id="KW-1185">Reference proteome</keyword>
<dbReference type="PANTHER" id="PTHR42970">
    <property type="entry name" value="PECTATE LYASE C-RELATED"/>
    <property type="match status" value="1"/>
</dbReference>
<sequence>MHKFLNLIYKLTLSICTFFLLFSCSKDADLLSEYVIAKNDDLQSITLLADDSFFMAPGQNSILMDVLNNDNISQKTNVTIVETSTPINGSVNINTNNTLTYIPKTAISSEITPEETTTAEESATSENSTTVLEEDTFTYTAEIVDQETGETTKEEATVTVTPTDMGELKAFPGAEGFGKNTTGGRGGFVVEVTNLNDDGVGSLRNALTIKGKRTIIFKVGGAIKLKSPLVIDSGYGNVTIAGQTAPGDGISLEGSSFWISDSNVIIRYLRIRPGVDWNYVSGTQDDDALRIISWDKEIKDIIVDHCSISWGKDENIEIGAIGGIGVTNITIQNSIISENIKTGYGFILWQRANNISIYRNLFAHNSGRNIESTTPDSSFEMVNNIIYDYTAGTRLAHQNKMDLIGNSYISKPGFSIDYENVRLEQGTSQLGINGTEAYINNNLSNGGDITVSNSGITNLIPQLKSAPVMSSGISLILNPIELENKLLENIGASKSRDAIDLRIVNDVYNRTGQYITNENAVGGFATINDGQPYIDSDKDGISDDWEIANGLNPSDSNDRNGDLDGDGFTNLEAFLEFILLN</sequence>
<name>A0A1H7SH94_9FLAO</name>
<dbReference type="SUPFAM" id="SSF51126">
    <property type="entry name" value="Pectin lyase-like"/>
    <property type="match status" value="1"/>
</dbReference>
<dbReference type="Gene3D" id="2.160.20.10">
    <property type="entry name" value="Single-stranded right-handed beta-helix, Pectin lyase-like"/>
    <property type="match status" value="1"/>
</dbReference>
<proteinExistence type="predicted"/>
<evidence type="ECO:0000256" key="3">
    <source>
        <dbReference type="SAM" id="SignalP"/>
    </source>
</evidence>
<dbReference type="PROSITE" id="PS51257">
    <property type="entry name" value="PROKAR_LIPOPROTEIN"/>
    <property type="match status" value="1"/>
</dbReference>
<dbReference type="InterPro" id="IPR011050">
    <property type="entry name" value="Pectin_lyase_fold/virulence"/>
</dbReference>
<accession>A0A1H7SH94</accession>
<dbReference type="STRING" id="228957.SAMN04488008_10514"/>
<keyword evidence="3" id="KW-0732">Signal</keyword>
<keyword evidence="1" id="KW-0479">Metal-binding</keyword>
<dbReference type="AlphaFoldDB" id="A0A1H7SH94"/>
<evidence type="ECO:0000256" key="1">
    <source>
        <dbReference type="ARBA" id="ARBA00022723"/>
    </source>
</evidence>
<dbReference type="InterPro" id="IPR012334">
    <property type="entry name" value="Pectin_lyas_fold"/>
</dbReference>
<evidence type="ECO:0000313" key="4">
    <source>
        <dbReference type="EMBL" id="SEL72061.1"/>
    </source>
</evidence>
<dbReference type="InterPro" id="IPR052063">
    <property type="entry name" value="Polysaccharide_Lyase_1"/>
</dbReference>
<feature type="signal peptide" evidence="3">
    <location>
        <begin position="1"/>
        <end position="28"/>
    </location>
</feature>
<dbReference type="EMBL" id="FNZN01000005">
    <property type="protein sequence ID" value="SEL72061.1"/>
    <property type="molecule type" value="Genomic_DNA"/>
</dbReference>
<evidence type="ECO:0000313" key="5">
    <source>
        <dbReference type="Proteomes" id="UP000198990"/>
    </source>
</evidence>
<evidence type="ECO:0008006" key="6">
    <source>
        <dbReference type="Google" id="ProtNLM"/>
    </source>
</evidence>
<keyword evidence="2" id="KW-0325">Glycoprotein</keyword>
<dbReference type="OrthoDB" id="8737820at2"/>
<evidence type="ECO:0000256" key="2">
    <source>
        <dbReference type="ARBA" id="ARBA00023180"/>
    </source>
</evidence>
<dbReference type="GO" id="GO:0046872">
    <property type="term" value="F:metal ion binding"/>
    <property type="evidence" value="ECO:0007669"/>
    <property type="project" value="UniProtKB-KW"/>
</dbReference>